<accession>A0A5M9K331</accession>
<dbReference type="EMBL" id="VICG01000002">
    <property type="protein sequence ID" value="KAA8575320.1"/>
    <property type="molecule type" value="Genomic_DNA"/>
</dbReference>
<name>A0A5M9K331_MONFR</name>
<evidence type="ECO:0000313" key="1">
    <source>
        <dbReference type="EMBL" id="KAA8575320.1"/>
    </source>
</evidence>
<keyword evidence="2" id="KW-1185">Reference proteome</keyword>
<reference evidence="1 2" key="1">
    <citation type="submission" date="2019-06" db="EMBL/GenBank/DDBJ databases">
        <title>Genome Sequence of the Brown Rot Fungal Pathogen Monilinia fructicola.</title>
        <authorList>
            <person name="De Miccolis Angelini R.M."/>
            <person name="Landi L."/>
            <person name="Abate D."/>
            <person name="Pollastro S."/>
            <person name="Romanazzi G."/>
            <person name="Faretra F."/>
        </authorList>
    </citation>
    <scope>NUCLEOTIDE SEQUENCE [LARGE SCALE GENOMIC DNA]</scope>
    <source>
        <strain evidence="1 2">Mfrc123</strain>
    </source>
</reference>
<proteinExistence type="predicted"/>
<comment type="caution">
    <text evidence="1">The sequence shown here is derived from an EMBL/GenBank/DDBJ whole genome shotgun (WGS) entry which is preliminary data.</text>
</comment>
<sequence>MLMPGCRYAIHERYFGTVPLFIMLVGDGLYDVVLTNRKTNYDLRNDSLGWMANSKKQATKNCAGIRIQK</sequence>
<protein>
    <submittedName>
        <fullName evidence="1">Uncharacterized protein</fullName>
    </submittedName>
</protein>
<dbReference type="AlphaFoldDB" id="A0A5M9K331"/>
<organism evidence="1 2">
    <name type="scientific">Monilinia fructicola</name>
    <name type="common">Brown rot fungus</name>
    <name type="synonym">Ciboria fructicola</name>
    <dbReference type="NCBI Taxonomy" id="38448"/>
    <lineage>
        <taxon>Eukaryota</taxon>
        <taxon>Fungi</taxon>
        <taxon>Dikarya</taxon>
        <taxon>Ascomycota</taxon>
        <taxon>Pezizomycotina</taxon>
        <taxon>Leotiomycetes</taxon>
        <taxon>Helotiales</taxon>
        <taxon>Sclerotiniaceae</taxon>
        <taxon>Monilinia</taxon>
    </lineage>
</organism>
<gene>
    <name evidence="1" type="ORF">EYC84_004494</name>
</gene>
<dbReference type="Proteomes" id="UP000322873">
    <property type="component" value="Unassembled WGS sequence"/>
</dbReference>
<evidence type="ECO:0000313" key="2">
    <source>
        <dbReference type="Proteomes" id="UP000322873"/>
    </source>
</evidence>